<dbReference type="HAMAP" id="MF_01139">
    <property type="entry name" value="ISPT"/>
    <property type="match status" value="1"/>
</dbReference>
<dbReference type="KEGG" id="mmed:Mame_03177"/>
<dbReference type="PANTHER" id="PTHR10291">
    <property type="entry name" value="DEHYDRODOLICHYL DIPHOSPHATE SYNTHASE FAMILY MEMBER"/>
    <property type="match status" value="1"/>
</dbReference>
<accession>A0A1U9Z463</accession>
<dbReference type="GO" id="GO:0005829">
    <property type="term" value="C:cytosol"/>
    <property type="evidence" value="ECO:0007669"/>
    <property type="project" value="TreeGrafter"/>
</dbReference>
<evidence type="ECO:0000313" key="4">
    <source>
        <dbReference type="Proteomes" id="UP000191135"/>
    </source>
</evidence>
<feature type="binding site" evidence="2">
    <location>
        <begin position="192"/>
        <end position="194"/>
    </location>
    <ligand>
        <name>substrate</name>
    </ligand>
</feature>
<comment type="similarity">
    <text evidence="2">Belongs to the UPP synthase family.</text>
</comment>
<feature type="binding site" evidence="2">
    <location>
        <position position="23"/>
    </location>
    <ligand>
        <name>substrate</name>
    </ligand>
</feature>
<feature type="binding site" evidence="2">
    <location>
        <begin position="19"/>
        <end position="22"/>
    </location>
    <ligand>
        <name>substrate</name>
    </ligand>
</feature>
<dbReference type="NCBIfam" id="TIGR00055">
    <property type="entry name" value="uppS"/>
    <property type="match status" value="1"/>
</dbReference>
<evidence type="ECO:0000313" key="3">
    <source>
        <dbReference type="EMBL" id="AQZ52489.1"/>
    </source>
</evidence>
<feature type="binding site" evidence="2">
    <location>
        <position position="69"/>
    </location>
    <ligand>
        <name>substrate</name>
    </ligand>
</feature>
<keyword evidence="2" id="KW-0460">Magnesium</keyword>
<dbReference type="EC" id="2.5.1.-" evidence="2"/>
<dbReference type="Proteomes" id="UP000191135">
    <property type="component" value="Chromosome"/>
</dbReference>
<feature type="binding site" evidence="2">
    <location>
        <position position="186"/>
    </location>
    <ligand>
        <name>substrate</name>
    </ligand>
</feature>
<dbReference type="InterPro" id="IPR001441">
    <property type="entry name" value="UPP_synth-like"/>
</dbReference>
<feature type="binding site" evidence="2">
    <location>
        <position position="205"/>
    </location>
    <ligand>
        <name>Mg(2+)</name>
        <dbReference type="ChEBI" id="CHEBI:18420"/>
    </ligand>
</feature>
<evidence type="ECO:0000256" key="2">
    <source>
        <dbReference type="HAMAP-Rule" id="MF_01139"/>
    </source>
</evidence>
<dbReference type="PANTHER" id="PTHR10291:SF0">
    <property type="entry name" value="DEHYDRODOLICHYL DIPHOSPHATE SYNTHASE 2"/>
    <property type="match status" value="1"/>
</dbReference>
<comment type="cofactor">
    <cofactor evidence="2">
        <name>Mg(2+)</name>
        <dbReference type="ChEBI" id="CHEBI:18420"/>
    </cofactor>
    <text evidence="2">Binds 2 magnesium ions per subunit.</text>
</comment>
<dbReference type="PROSITE" id="PS01066">
    <property type="entry name" value="UPP_SYNTHASE"/>
    <property type="match status" value="1"/>
</dbReference>
<dbReference type="GO" id="GO:0016094">
    <property type="term" value="P:polyprenol biosynthetic process"/>
    <property type="evidence" value="ECO:0007669"/>
    <property type="project" value="TreeGrafter"/>
</dbReference>
<dbReference type="NCBIfam" id="NF011405">
    <property type="entry name" value="PRK14830.1"/>
    <property type="match status" value="1"/>
</dbReference>
<dbReference type="AlphaFoldDB" id="A0A1U9Z463"/>
<feature type="binding site" evidence="2">
    <location>
        <position position="35"/>
    </location>
    <ligand>
        <name>substrate</name>
    </ligand>
</feature>
<protein>
    <recommendedName>
        <fullName evidence="2">Isoprenyl transferase</fullName>
        <ecNumber evidence="2">2.5.1.-</ecNumber>
    </recommendedName>
</protein>
<feature type="active site" evidence="2">
    <location>
        <position position="18"/>
    </location>
</feature>
<dbReference type="STRING" id="1122214.Mame_03177"/>
<dbReference type="eggNOG" id="COG0020">
    <property type="taxonomic scope" value="Bacteria"/>
</dbReference>
<comment type="subunit">
    <text evidence="2">Homodimer.</text>
</comment>
<feature type="active site" description="Proton acceptor" evidence="2">
    <location>
        <position position="66"/>
    </location>
</feature>
<dbReference type="CDD" id="cd00475">
    <property type="entry name" value="Cis_IPPS"/>
    <property type="match status" value="1"/>
</dbReference>
<dbReference type="FunFam" id="3.40.1180.10:FF:000001">
    <property type="entry name" value="(2E,6E)-farnesyl-diphosphate-specific ditrans,polycis-undecaprenyl-diphosphate synthase"/>
    <property type="match status" value="1"/>
</dbReference>
<comment type="function">
    <text evidence="2">Catalyzes the condensation of isopentenyl diphosphate (IPP) with allylic pyrophosphates generating different type of terpenoids.</text>
</comment>
<dbReference type="GO" id="GO:0008834">
    <property type="term" value="F:ditrans,polycis-undecaprenyl-diphosphate synthase [(2E,6E)-farnesyl-diphosphate specific] activity"/>
    <property type="evidence" value="ECO:0007669"/>
    <property type="project" value="TreeGrafter"/>
</dbReference>
<feature type="binding site" evidence="2">
    <location>
        <position position="67"/>
    </location>
    <ligand>
        <name>substrate</name>
    </ligand>
</feature>
<dbReference type="OrthoDB" id="4191603at2"/>
<feature type="binding site" evidence="2">
    <location>
        <position position="31"/>
    </location>
    <ligand>
        <name>substrate</name>
    </ligand>
</feature>
<name>A0A1U9Z463_9HYPH</name>
<keyword evidence="2" id="KW-0479">Metal-binding</keyword>
<feature type="binding site" evidence="2">
    <location>
        <begin position="63"/>
        <end position="65"/>
    </location>
    <ligand>
        <name>substrate</name>
    </ligand>
</feature>
<sequence length="248" mass="27750">MNKIIDPAIPRHVAIIMDGNGRWALGRGLGRLFGHRKGVEAVRRTVDAARESGISYLTLFAFSSENWKRPADEVDGIMELIATFIHRELDNYHRQNMRFQMIGERSGLSAKILRALEVAEERTRNNTGLHVVVAVNYGSRAEIAGAARALAKKVAEGRLNPDDIDEAAIGEHLDTAGLPDPDLVIRTSGEQRLSNFLLWQTAYSELVFLPCNWPDFSREMFFEALSEYARRNRRFGALSAPQAALTDT</sequence>
<dbReference type="Pfam" id="PF01255">
    <property type="entry name" value="Prenyltransf"/>
    <property type="match status" value="1"/>
</dbReference>
<dbReference type="NCBIfam" id="NF011408">
    <property type="entry name" value="PRK14834.1"/>
    <property type="match status" value="1"/>
</dbReference>
<evidence type="ECO:0000256" key="1">
    <source>
        <dbReference type="ARBA" id="ARBA00022679"/>
    </source>
</evidence>
<dbReference type="Gene3D" id="3.40.1180.10">
    <property type="entry name" value="Decaprenyl diphosphate synthase-like"/>
    <property type="match status" value="1"/>
</dbReference>
<dbReference type="InterPro" id="IPR018520">
    <property type="entry name" value="UPP_synth-like_CS"/>
</dbReference>
<dbReference type="RefSeq" id="WP_018064167.1">
    <property type="nucleotide sequence ID" value="NZ_CP020330.1"/>
</dbReference>
<dbReference type="SUPFAM" id="SSF64005">
    <property type="entry name" value="Undecaprenyl diphosphate synthase"/>
    <property type="match status" value="1"/>
</dbReference>
<feature type="binding site" evidence="2">
    <location>
        <position position="18"/>
    </location>
    <ligand>
        <name>Mg(2+)</name>
        <dbReference type="ChEBI" id="CHEBI:18420"/>
    </ligand>
</feature>
<keyword evidence="1 2" id="KW-0808">Transferase</keyword>
<gene>
    <name evidence="3" type="primary">uppS</name>
    <name evidence="3" type="ORF">Mame_03177</name>
</gene>
<reference evidence="3 4" key="1">
    <citation type="submission" date="2017-03" db="EMBL/GenBank/DDBJ databases">
        <title>Foreign affairs: Plasmid Transfer between Roseobacters and Rhizobia.</title>
        <authorList>
            <person name="Bartling P."/>
            <person name="Bunk B."/>
            <person name="Overmann J."/>
            <person name="Brinkmann H."/>
            <person name="Petersen J."/>
        </authorList>
    </citation>
    <scope>NUCLEOTIDE SEQUENCE [LARGE SCALE GENOMIC DNA]</scope>
    <source>
        <strain evidence="3 4">MACL11</strain>
    </source>
</reference>
<dbReference type="GO" id="GO:0000287">
    <property type="term" value="F:magnesium ion binding"/>
    <property type="evidence" value="ECO:0007669"/>
    <property type="project" value="UniProtKB-UniRule"/>
</dbReference>
<keyword evidence="4" id="KW-1185">Reference proteome</keyword>
<proteinExistence type="inferred from homology"/>
<organism evidence="3 4">
    <name type="scientific">Martelella mediterranea DSM 17316</name>
    <dbReference type="NCBI Taxonomy" id="1122214"/>
    <lineage>
        <taxon>Bacteria</taxon>
        <taxon>Pseudomonadati</taxon>
        <taxon>Pseudomonadota</taxon>
        <taxon>Alphaproteobacteria</taxon>
        <taxon>Hyphomicrobiales</taxon>
        <taxon>Aurantimonadaceae</taxon>
        <taxon>Martelella</taxon>
    </lineage>
</organism>
<dbReference type="InterPro" id="IPR036424">
    <property type="entry name" value="UPP_synth-like_sf"/>
</dbReference>
<dbReference type="EMBL" id="CP020330">
    <property type="protein sequence ID" value="AQZ52489.1"/>
    <property type="molecule type" value="Genomic_DNA"/>
</dbReference>